<dbReference type="SUPFAM" id="SSF100950">
    <property type="entry name" value="NagB/RpiA/CoA transferase-like"/>
    <property type="match status" value="1"/>
</dbReference>
<sequence length="267" mass="29869">MPVATQSFRVDDLLVQIYNSEAEMAQDVAKIAQQYLQQLLQQQDTVAVLLATGNSQLKFLDALIALGGIDWSRTTLFHLDEYLGITADHAASFRRYLRERVEQRVFPKEFYYIEGDTLEPIAECDRYTKLLQAQPIDLCCLGVGENGHLAFNDPAVANFQDPAKVKLVKLDKVNRLQQVNTGQFPNLEAVPQYAFTVTIPMICAAKKIICLAPDTRKAKIVKEILHGSITTNCPASILRKQPQATLCLDVNSANLLYSREQGIGNRE</sequence>
<gene>
    <name evidence="3" type="ORF">H6G68_18275</name>
</gene>
<reference evidence="3 4" key="1">
    <citation type="journal article" date="2020" name="ISME J.">
        <title>Comparative genomics reveals insights into cyanobacterial evolution and habitat adaptation.</title>
        <authorList>
            <person name="Chen M.Y."/>
            <person name="Teng W.K."/>
            <person name="Zhao L."/>
            <person name="Hu C.X."/>
            <person name="Zhou Y.K."/>
            <person name="Han B.P."/>
            <person name="Song L.R."/>
            <person name="Shu W.S."/>
        </authorList>
    </citation>
    <scope>NUCLEOTIDE SEQUENCE [LARGE SCALE GENOMIC DNA]</scope>
    <source>
        <strain evidence="3 4">FACHB-362</strain>
    </source>
</reference>
<name>A0ABR8J7X0_9NOST</name>
<evidence type="ECO:0000259" key="2">
    <source>
        <dbReference type="Pfam" id="PF01182"/>
    </source>
</evidence>
<dbReference type="RefSeq" id="WP_190907921.1">
    <property type="nucleotide sequence ID" value="NZ_JACJTQ010000030.1"/>
</dbReference>
<dbReference type="PANTHER" id="PTHR11280:SF6">
    <property type="entry name" value="GLUCOSAMINE-6-PHOSPHATE ISOMERASE NAGB"/>
    <property type="match status" value="1"/>
</dbReference>
<dbReference type="InterPro" id="IPR037171">
    <property type="entry name" value="NagB/RpiA_transferase-like"/>
</dbReference>
<feature type="domain" description="Glucosamine/galactosamine-6-phosphate isomerase" evidence="2">
    <location>
        <begin position="20"/>
        <end position="243"/>
    </location>
</feature>
<dbReference type="Pfam" id="PF01182">
    <property type="entry name" value="Glucosamine_iso"/>
    <property type="match status" value="1"/>
</dbReference>
<dbReference type="PANTHER" id="PTHR11280">
    <property type="entry name" value="GLUCOSAMINE-6-PHOSPHATE ISOMERASE"/>
    <property type="match status" value="1"/>
</dbReference>
<keyword evidence="4" id="KW-1185">Reference proteome</keyword>
<protein>
    <submittedName>
        <fullName evidence="3">Glucosamine-6-phosphate deaminase</fullName>
    </submittedName>
</protein>
<accession>A0ABR8J7X0</accession>
<evidence type="ECO:0000313" key="4">
    <source>
        <dbReference type="Proteomes" id="UP000660381"/>
    </source>
</evidence>
<dbReference type="EMBL" id="JACJTQ010000030">
    <property type="protein sequence ID" value="MBD2693680.1"/>
    <property type="molecule type" value="Genomic_DNA"/>
</dbReference>
<dbReference type="InterPro" id="IPR004547">
    <property type="entry name" value="Glucosamine6P_isomerase"/>
</dbReference>
<evidence type="ECO:0000313" key="3">
    <source>
        <dbReference type="EMBL" id="MBD2693680.1"/>
    </source>
</evidence>
<dbReference type="Proteomes" id="UP000660381">
    <property type="component" value="Unassembled WGS sequence"/>
</dbReference>
<dbReference type="CDD" id="cd01399">
    <property type="entry name" value="GlcN6P_deaminase"/>
    <property type="match status" value="1"/>
</dbReference>
<dbReference type="Gene3D" id="3.40.50.1360">
    <property type="match status" value="1"/>
</dbReference>
<keyword evidence="1" id="KW-0119">Carbohydrate metabolism</keyword>
<proteinExistence type="predicted"/>
<comment type="caution">
    <text evidence="3">The sequence shown here is derived from an EMBL/GenBank/DDBJ whole genome shotgun (WGS) entry which is preliminary data.</text>
</comment>
<dbReference type="InterPro" id="IPR006148">
    <property type="entry name" value="Glc/Gal-6P_isomerase"/>
</dbReference>
<organism evidence="3 4">
    <name type="scientific">Anabaena catenula FACHB-362</name>
    <dbReference type="NCBI Taxonomy" id="2692877"/>
    <lineage>
        <taxon>Bacteria</taxon>
        <taxon>Bacillati</taxon>
        <taxon>Cyanobacteriota</taxon>
        <taxon>Cyanophyceae</taxon>
        <taxon>Nostocales</taxon>
        <taxon>Nostocaceae</taxon>
        <taxon>Anabaena</taxon>
    </lineage>
</organism>
<evidence type="ECO:0000256" key="1">
    <source>
        <dbReference type="ARBA" id="ARBA00023277"/>
    </source>
</evidence>